<feature type="region of interest" description="Disordered" evidence="1">
    <location>
        <begin position="236"/>
        <end position="313"/>
    </location>
</feature>
<dbReference type="Pfam" id="PF05397">
    <property type="entry name" value="Med15_fungi"/>
    <property type="match status" value="1"/>
</dbReference>
<feature type="compositionally biased region" description="Basic and acidic residues" evidence="1">
    <location>
        <begin position="1"/>
        <end position="11"/>
    </location>
</feature>
<gene>
    <name evidence="2" type="ORF">IM811_006092</name>
</gene>
<evidence type="ECO:0000313" key="3">
    <source>
        <dbReference type="Proteomes" id="UP000616885"/>
    </source>
</evidence>
<dbReference type="GO" id="GO:0016592">
    <property type="term" value="C:mediator complex"/>
    <property type="evidence" value="ECO:0007669"/>
    <property type="project" value="InterPro"/>
</dbReference>
<evidence type="ECO:0000256" key="1">
    <source>
        <dbReference type="SAM" id="MobiDB-lite"/>
    </source>
</evidence>
<organism evidence="2 3">
    <name type="scientific">Bionectria ochroleuca</name>
    <name type="common">Gliocladium roseum</name>
    <dbReference type="NCBI Taxonomy" id="29856"/>
    <lineage>
        <taxon>Eukaryota</taxon>
        <taxon>Fungi</taxon>
        <taxon>Dikarya</taxon>
        <taxon>Ascomycota</taxon>
        <taxon>Pezizomycotina</taxon>
        <taxon>Sordariomycetes</taxon>
        <taxon>Hypocreomycetidae</taxon>
        <taxon>Hypocreales</taxon>
        <taxon>Bionectriaceae</taxon>
        <taxon>Clonostachys</taxon>
    </lineage>
</organism>
<dbReference type="Proteomes" id="UP000616885">
    <property type="component" value="Unassembled WGS sequence"/>
</dbReference>
<dbReference type="GO" id="GO:0003712">
    <property type="term" value="F:transcription coregulator activity"/>
    <property type="evidence" value="ECO:0007669"/>
    <property type="project" value="InterPro"/>
</dbReference>
<feature type="region of interest" description="Disordered" evidence="1">
    <location>
        <begin position="1"/>
        <end position="25"/>
    </location>
</feature>
<evidence type="ECO:0000313" key="2">
    <source>
        <dbReference type="EMBL" id="KAF9743752.1"/>
    </source>
</evidence>
<dbReference type="EMBL" id="JADCTT010000016">
    <property type="protein sequence ID" value="KAF9743752.1"/>
    <property type="molecule type" value="Genomic_DNA"/>
</dbReference>
<feature type="compositionally biased region" description="Polar residues" evidence="1">
    <location>
        <begin position="265"/>
        <end position="275"/>
    </location>
</feature>
<proteinExistence type="predicted"/>
<dbReference type="AlphaFoldDB" id="A0A8H7K4Q8"/>
<dbReference type="InterPro" id="IPR008626">
    <property type="entry name" value="Mediator_Med15_fun"/>
</dbReference>
<name>A0A8H7K4Q8_BIOOC</name>
<comment type="caution">
    <text evidence="2">The sequence shown here is derived from an EMBL/GenBank/DDBJ whole genome shotgun (WGS) entry which is preliminary data.</text>
</comment>
<reference evidence="2" key="1">
    <citation type="submission" date="2020-10" db="EMBL/GenBank/DDBJ databases">
        <title>High-Quality Genome Resource of Clonostachys rosea strain S41 by Oxford Nanopore Long-Read Sequencing.</title>
        <authorList>
            <person name="Wang H."/>
        </authorList>
    </citation>
    <scope>NUCLEOTIDE SEQUENCE</scope>
    <source>
        <strain evidence="2">S41</strain>
    </source>
</reference>
<accession>A0A8H7K4Q8</accession>
<protein>
    <submittedName>
        <fullName evidence="2">Uncharacterized protein</fullName>
    </submittedName>
</protein>
<feature type="compositionally biased region" description="Basic and acidic residues" evidence="1">
    <location>
        <begin position="302"/>
        <end position="313"/>
    </location>
</feature>
<dbReference type="GO" id="GO:0006357">
    <property type="term" value="P:regulation of transcription by RNA polymerase II"/>
    <property type="evidence" value="ECO:0007669"/>
    <property type="project" value="InterPro"/>
</dbReference>
<sequence length="313" mass="35788">MEAQETPRDVEMSDQQQQQPPEIKRPAIQLQTQQPSLNAVSPNFGERLFRLKTLGQEEMREFNQRPNAAISMTPKEYEEVAKSLKAGSVQWKTAARWLSRWYVLTQDEDRARQFFRAWFLLKDQFWDKDQMTVPKGTFTISCAEIDQFRPLFDSMARDLEQARPVSFNQGLAQNNTRLQTHQDQGQSTHQLLSGLLTPQSVRSFWNDPATPQTPIAREQGWGYSIGEKLAISTNNQGQYETDDKTPIAPTGQSVPFGQPPRSHWQFAQDSMSPVTSERHPFSFSSMDVRAAPQVTPQAGQDQKPKEDQSRENA</sequence>